<protein>
    <submittedName>
        <fullName evidence="2">Uncharacterized protein</fullName>
    </submittedName>
</protein>
<proteinExistence type="predicted"/>
<feature type="region of interest" description="Disordered" evidence="1">
    <location>
        <begin position="207"/>
        <end position="235"/>
    </location>
</feature>
<comment type="caution">
    <text evidence="2">The sequence shown here is derived from an EMBL/GenBank/DDBJ whole genome shotgun (WGS) entry which is preliminary data.</text>
</comment>
<evidence type="ECO:0000313" key="2">
    <source>
        <dbReference type="EMBL" id="KAF9617801.1"/>
    </source>
</evidence>
<feature type="non-terminal residue" evidence="2">
    <location>
        <position position="1"/>
    </location>
</feature>
<keyword evidence="3" id="KW-1185">Reference proteome</keyword>
<name>A0A835MBL6_9MAGN</name>
<dbReference type="Proteomes" id="UP000631114">
    <property type="component" value="Unassembled WGS sequence"/>
</dbReference>
<sequence>NLRSDSCPGSISGIKPYNEGLFWPMLVHAMNWMIIGSQGSCMGKVGDSNWVMSVDGPPFKLYDDGYMLFVEDALYALRRGKWTLAFSGGLDLLVDFVSDSLVWDRIVAQEESQVQNHDWREAGDARIALNFPMVYHQCQKYEYGRIAVTCPLLYPPIMRREQQPPRVQPFRSEVEVVDVLIGGGGGGGDSFNSTVVVVVEFDGSGGGGNDGGGNGGGGSGGSGGGGGGGSRWWLG</sequence>
<organism evidence="2 3">
    <name type="scientific">Coptis chinensis</name>
    <dbReference type="NCBI Taxonomy" id="261450"/>
    <lineage>
        <taxon>Eukaryota</taxon>
        <taxon>Viridiplantae</taxon>
        <taxon>Streptophyta</taxon>
        <taxon>Embryophyta</taxon>
        <taxon>Tracheophyta</taxon>
        <taxon>Spermatophyta</taxon>
        <taxon>Magnoliopsida</taxon>
        <taxon>Ranunculales</taxon>
        <taxon>Ranunculaceae</taxon>
        <taxon>Coptidoideae</taxon>
        <taxon>Coptis</taxon>
    </lineage>
</organism>
<dbReference type="AlphaFoldDB" id="A0A835MBL6"/>
<gene>
    <name evidence="2" type="ORF">IFM89_038983</name>
</gene>
<evidence type="ECO:0000256" key="1">
    <source>
        <dbReference type="SAM" id="MobiDB-lite"/>
    </source>
</evidence>
<evidence type="ECO:0000313" key="3">
    <source>
        <dbReference type="Proteomes" id="UP000631114"/>
    </source>
</evidence>
<dbReference type="EMBL" id="JADFTS010000003">
    <property type="protein sequence ID" value="KAF9617801.1"/>
    <property type="molecule type" value="Genomic_DNA"/>
</dbReference>
<reference evidence="2 3" key="1">
    <citation type="submission" date="2020-10" db="EMBL/GenBank/DDBJ databases">
        <title>The Coptis chinensis genome and diversification of protoberbering-type alkaloids.</title>
        <authorList>
            <person name="Wang B."/>
            <person name="Shu S."/>
            <person name="Song C."/>
            <person name="Liu Y."/>
        </authorList>
    </citation>
    <scope>NUCLEOTIDE SEQUENCE [LARGE SCALE GENOMIC DNA]</scope>
    <source>
        <strain evidence="2">HL-2020</strain>
        <tissue evidence="2">Leaf</tissue>
    </source>
</reference>
<accession>A0A835MBL6</accession>